<keyword evidence="1" id="KW-0175">Coiled coil</keyword>
<accession>A0A9J6C092</accession>
<evidence type="ECO:0000256" key="1">
    <source>
        <dbReference type="SAM" id="Coils"/>
    </source>
</evidence>
<protein>
    <submittedName>
        <fullName evidence="3">Uncharacterized protein</fullName>
    </submittedName>
</protein>
<dbReference type="EMBL" id="JADBJN010000002">
    <property type="protein sequence ID" value="KAG5675426.1"/>
    <property type="molecule type" value="Genomic_DNA"/>
</dbReference>
<dbReference type="OrthoDB" id="7868124at2759"/>
<dbReference type="AlphaFoldDB" id="A0A9J6C092"/>
<dbReference type="Pfam" id="PF05335">
    <property type="entry name" value="DUF745"/>
    <property type="match status" value="1"/>
</dbReference>
<organism evidence="3 4">
    <name type="scientific">Polypedilum vanderplanki</name>
    <name type="common">Sleeping chironomid midge</name>
    <dbReference type="NCBI Taxonomy" id="319348"/>
    <lineage>
        <taxon>Eukaryota</taxon>
        <taxon>Metazoa</taxon>
        <taxon>Ecdysozoa</taxon>
        <taxon>Arthropoda</taxon>
        <taxon>Hexapoda</taxon>
        <taxon>Insecta</taxon>
        <taxon>Pterygota</taxon>
        <taxon>Neoptera</taxon>
        <taxon>Endopterygota</taxon>
        <taxon>Diptera</taxon>
        <taxon>Nematocera</taxon>
        <taxon>Chironomoidea</taxon>
        <taxon>Chironomidae</taxon>
        <taxon>Chironominae</taxon>
        <taxon>Polypedilum</taxon>
        <taxon>Polypedilum</taxon>
    </lineage>
</organism>
<keyword evidence="2" id="KW-0732">Signal</keyword>
<feature type="signal peptide" evidence="2">
    <location>
        <begin position="1"/>
        <end position="23"/>
    </location>
</feature>
<evidence type="ECO:0000256" key="2">
    <source>
        <dbReference type="SAM" id="SignalP"/>
    </source>
</evidence>
<comment type="caution">
    <text evidence="3">The sequence shown here is derived from an EMBL/GenBank/DDBJ whole genome shotgun (WGS) entry which is preliminary data.</text>
</comment>
<feature type="coiled-coil region" evidence="1">
    <location>
        <begin position="68"/>
        <end position="145"/>
    </location>
</feature>
<dbReference type="PANTHER" id="PTHR37161:SF2">
    <property type="entry name" value="AT11648P-RELATED"/>
    <property type="match status" value="1"/>
</dbReference>
<evidence type="ECO:0000313" key="4">
    <source>
        <dbReference type="Proteomes" id="UP001107558"/>
    </source>
</evidence>
<sequence length="154" mass="16901">MKSKTLSIIAIIILVTTINSSTAKFLTSRSISDSFDANSGEFCDDENNCKGNGNNNQQQRNEATQNLRKTANIALKAAQEAKAAEEAQELAGKEASKRAKFQLAEKAIQAAKAAQAALSAKKLILEELERELREAEMHCEHINKLKDCSKCFQN</sequence>
<dbReference type="Proteomes" id="UP001107558">
    <property type="component" value="Chromosome 2"/>
</dbReference>
<proteinExistence type="predicted"/>
<gene>
    <name evidence="3" type="ORF">PVAND_005331</name>
</gene>
<keyword evidence="4" id="KW-1185">Reference proteome</keyword>
<dbReference type="PANTHER" id="PTHR37161">
    <property type="entry name" value="HDC10475"/>
    <property type="match status" value="1"/>
</dbReference>
<name>A0A9J6C092_POLVA</name>
<dbReference type="InterPro" id="IPR007999">
    <property type="entry name" value="DUF745"/>
</dbReference>
<feature type="chain" id="PRO_5039946633" evidence="2">
    <location>
        <begin position="24"/>
        <end position="154"/>
    </location>
</feature>
<reference evidence="3" key="1">
    <citation type="submission" date="2021-03" db="EMBL/GenBank/DDBJ databases">
        <title>Chromosome level genome of the anhydrobiotic midge Polypedilum vanderplanki.</title>
        <authorList>
            <person name="Yoshida Y."/>
            <person name="Kikawada T."/>
            <person name="Gusev O."/>
        </authorList>
    </citation>
    <scope>NUCLEOTIDE SEQUENCE</scope>
    <source>
        <strain evidence="3">NIAS01</strain>
        <tissue evidence="3">Whole body or cell culture</tissue>
    </source>
</reference>
<evidence type="ECO:0000313" key="3">
    <source>
        <dbReference type="EMBL" id="KAG5675426.1"/>
    </source>
</evidence>